<keyword evidence="2 3" id="KW-0067">ATP-binding</keyword>
<evidence type="ECO:0000259" key="4">
    <source>
        <dbReference type="PROSITE" id="PS50901"/>
    </source>
</evidence>
<evidence type="ECO:0000256" key="3">
    <source>
        <dbReference type="PROSITE-ProRule" id="PRU00289"/>
    </source>
</evidence>
<dbReference type="RefSeq" id="WP_345129804.1">
    <property type="nucleotide sequence ID" value="NZ_BAABAT010000014.1"/>
</dbReference>
<proteinExistence type="predicted"/>
<dbReference type="PANTHER" id="PTHR22683">
    <property type="entry name" value="SPORULATION PROTEIN RELATED"/>
    <property type="match status" value="1"/>
</dbReference>
<dbReference type="SUPFAM" id="SSF52540">
    <property type="entry name" value="P-loop containing nucleoside triphosphate hydrolases"/>
    <property type="match status" value="1"/>
</dbReference>
<dbReference type="InterPro" id="IPR003593">
    <property type="entry name" value="AAA+_ATPase"/>
</dbReference>
<sequence>MPPRSPLDDRLLAATTTVRGQDTAARLAAVHEMLDLAVRPGADARAIVLALAGLDHAGTPPVLRETARAAIAVITRMVPAPRVEGGAALWGIADAAAFDPVASRRAAAGRPAVSVAIGTSAGGEPVTLDLRRESEGGGGAHLYVSGATGSGKTELLRTLAVGLAAAYPPEELNLLFIDLMGGSAYQALTALPHSVGFATQLDYPTGTRELGEAIAGEVYRRQELLRGGGYGPRLVILCDDLSALVAYDPGFVEVLVLLGRVGGSLGMHLVLADERFEPQRLRGLATYLSQRVALRTYSAAQSRELIGVPDAYELPNAPGHALLRVGEAAPRAFRAAYVSEQYPPSWERLPDRPTELDVLIGRIAPHGERARQLWPRG</sequence>
<keyword evidence="1 3" id="KW-0547">Nucleotide-binding</keyword>
<dbReference type="InterPro" id="IPR027417">
    <property type="entry name" value="P-loop_NTPase"/>
</dbReference>
<dbReference type="Pfam" id="PF01580">
    <property type="entry name" value="FtsK_SpoIIIE"/>
    <property type="match status" value="1"/>
</dbReference>
<evidence type="ECO:0000313" key="5">
    <source>
        <dbReference type="EMBL" id="GAA4252759.1"/>
    </source>
</evidence>
<dbReference type="InterPro" id="IPR002543">
    <property type="entry name" value="FtsK_dom"/>
</dbReference>
<gene>
    <name evidence="5" type="ORF">GCM10022255_050870</name>
</gene>
<evidence type="ECO:0000256" key="2">
    <source>
        <dbReference type="ARBA" id="ARBA00022840"/>
    </source>
</evidence>
<organism evidence="5 6">
    <name type="scientific">Dactylosporangium darangshiense</name>
    <dbReference type="NCBI Taxonomy" id="579108"/>
    <lineage>
        <taxon>Bacteria</taxon>
        <taxon>Bacillati</taxon>
        <taxon>Actinomycetota</taxon>
        <taxon>Actinomycetes</taxon>
        <taxon>Micromonosporales</taxon>
        <taxon>Micromonosporaceae</taxon>
        <taxon>Dactylosporangium</taxon>
    </lineage>
</organism>
<dbReference type="Gene3D" id="3.40.50.300">
    <property type="entry name" value="P-loop containing nucleotide triphosphate hydrolases"/>
    <property type="match status" value="1"/>
</dbReference>
<evidence type="ECO:0000256" key="1">
    <source>
        <dbReference type="ARBA" id="ARBA00022741"/>
    </source>
</evidence>
<dbReference type="InterPro" id="IPR050206">
    <property type="entry name" value="FtsK/SpoIIIE/SftA"/>
</dbReference>
<protein>
    <recommendedName>
        <fullName evidence="4">FtsK domain-containing protein</fullName>
    </recommendedName>
</protein>
<dbReference type="Proteomes" id="UP001500620">
    <property type="component" value="Unassembled WGS sequence"/>
</dbReference>
<name>A0ABP8DCN6_9ACTN</name>
<reference evidence="6" key="1">
    <citation type="journal article" date="2019" name="Int. J. Syst. Evol. Microbiol.">
        <title>The Global Catalogue of Microorganisms (GCM) 10K type strain sequencing project: providing services to taxonomists for standard genome sequencing and annotation.</title>
        <authorList>
            <consortium name="The Broad Institute Genomics Platform"/>
            <consortium name="The Broad Institute Genome Sequencing Center for Infectious Disease"/>
            <person name="Wu L."/>
            <person name="Ma J."/>
        </authorList>
    </citation>
    <scope>NUCLEOTIDE SEQUENCE [LARGE SCALE GENOMIC DNA]</scope>
    <source>
        <strain evidence="6">JCM 17441</strain>
    </source>
</reference>
<feature type="binding site" evidence="3">
    <location>
        <begin position="146"/>
        <end position="153"/>
    </location>
    <ligand>
        <name>ATP</name>
        <dbReference type="ChEBI" id="CHEBI:30616"/>
    </ligand>
</feature>
<feature type="domain" description="FtsK" evidence="4">
    <location>
        <begin position="123"/>
        <end position="303"/>
    </location>
</feature>
<comment type="caution">
    <text evidence="5">The sequence shown here is derived from an EMBL/GenBank/DDBJ whole genome shotgun (WGS) entry which is preliminary data.</text>
</comment>
<dbReference type="PROSITE" id="PS50901">
    <property type="entry name" value="FTSK"/>
    <property type="match status" value="1"/>
</dbReference>
<dbReference type="PANTHER" id="PTHR22683:SF1">
    <property type="entry name" value="TYPE VII SECRETION SYSTEM PROTEIN ESSC"/>
    <property type="match status" value="1"/>
</dbReference>
<accession>A0ABP8DCN6</accession>
<dbReference type="SMART" id="SM00382">
    <property type="entry name" value="AAA"/>
    <property type="match status" value="1"/>
</dbReference>
<keyword evidence="6" id="KW-1185">Reference proteome</keyword>
<dbReference type="EMBL" id="BAABAT010000014">
    <property type="protein sequence ID" value="GAA4252759.1"/>
    <property type="molecule type" value="Genomic_DNA"/>
</dbReference>
<evidence type="ECO:0000313" key="6">
    <source>
        <dbReference type="Proteomes" id="UP001500620"/>
    </source>
</evidence>